<evidence type="ECO:0000256" key="1">
    <source>
        <dbReference type="SAM" id="MobiDB-lite"/>
    </source>
</evidence>
<evidence type="ECO:0000313" key="4">
    <source>
        <dbReference type="Proteomes" id="UP000295142"/>
    </source>
</evidence>
<organism evidence="3 4">
    <name type="scientific">Rhodovulum euryhalinum</name>
    <dbReference type="NCBI Taxonomy" id="35805"/>
    <lineage>
        <taxon>Bacteria</taxon>
        <taxon>Pseudomonadati</taxon>
        <taxon>Pseudomonadota</taxon>
        <taxon>Alphaproteobacteria</taxon>
        <taxon>Rhodobacterales</taxon>
        <taxon>Paracoccaceae</taxon>
        <taxon>Rhodovulum</taxon>
    </lineage>
</organism>
<dbReference type="Proteomes" id="UP000295142">
    <property type="component" value="Unassembled WGS sequence"/>
</dbReference>
<evidence type="ECO:0000313" key="3">
    <source>
        <dbReference type="EMBL" id="TCO73421.1"/>
    </source>
</evidence>
<dbReference type="PROSITE" id="PS50828">
    <property type="entry name" value="SMR"/>
    <property type="match status" value="1"/>
</dbReference>
<name>A0A4R2KHV3_9RHOB</name>
<comment type="caution">
    <text evidence="3">The sequence shown here is derived from an EMBL/GenBank/DDBJ whole genome shotgun (WGS) entry which is preliminary data.</text>
</comment>
<proteinExistence type="predicted"/>
<gene>
    <name evidence="3" type="ORF">EV655_102186</name>
</gene>
<dbReference type="EMBL" id="SLWW01000002">
    <property type="protein sequence ID" value="TCO73421.1"/>
    <property type="molecule type" value="Genomic_DNA"/>
</dbReference>
<dbReference type="Gene3D" id="3.30.1370.110">
    <property type="match status" value="1"/>
</dbReference>
<feature type="domain" description="Smr" evidence="2">
    <location>
        <begin position="103"/>
        <end position="193"/>
    </location>
</feature>
<keyword evidence="3" id="KW-0255">Endonuclease</keyword>
<dbReference type="Pfam" id="PF01713">
    <property type="entry name" value="Smr"/>
    <property type="match status" value="1"/>
</dbReference>
<protein>
    <submittedName>
        <fullName evidence="3">DNA-nicking Smr family endonuclease</fullName>
    </submittedName>
</protein>
<dbReference type="PANTHER" id="PTHR35562:SF2">
    <property type="entry name" value="DNA ENDONUCLEASE SMRA-RELATED"/>
    <property type="match status" value="1"/>
</dbReference>
<dbReference type="PANTHER" id="PTHR35562">
    <property type="entry name" value="DNA ENDONUCLEASE SMRA-RELATED"/>
    <property type="match status" value="1"/>
</dbReference>
<reference evidence="3 4" key="1">
    <citation type="submission" date="2019-03" db="EMBL/GenBank/DDBJ databases">
        <title>Genomic Encyclopedia of Type Strains, Phase IV (KMG-IV): sequencing the most valuable type-strain genomes for metagenomic binning, comparative biology and taxonomic classification.</title>
        <authorList>
            <person name="Goeker M."/>
        </authorList>
    </citation>
    <scope>NUCLEOTIDE SEQUENCE [LARGE SCALE GENOMIC DNA]</scope>
    <source>
        <strain evidence="3 4">DSM 4868</strain>
    </source>
</reference>
<dbReference type="AlphaFoldDB" id="A0A4R2KHV3"/>
<dbReference type="SUPFAM" id="SSF160443">
    <property type="entry name" value="SMR domain-like"/>
    <property type="match status" value="1"/>
</dbReference>
<sequence>MPRRRPGHLSREDRALWEQVARRTRPLSGRPAGTGPDPASDAAPQTPPRASDPIAPFSIGSRAGQSRTTAGIAIEAADGAPIRMDRKAFARLRGGKLSPEARIDLHGMTLAQAHPALNGFILRAQAEGRRLVLVITGKGLGPDGDGPIPERRGVLKRQVPHWLHQPPLSAAVLQVAEAHRRHGGEGAFYVYLRRAR</sequence>
<keyword evidence="4" id="KW-1185">Reference proteome</keyword>
<feature type="region of interest" description="Disordered" evidence="1">
    <location>
        <begin position="1"/>
        <end position="67"/>
    </location>
</feature>
<dbReference type="InterPro" id="IPR002625">
    <property type="entry name" value="Smr_dom"/>
</dbReference>
<dbReference type="SMART" id="SM00463">
    <property type="entry name" value="SMR"/>
    <property type="match status" value="1"/>
</dbReference>
<keyword evidence="3" id="KW-0378">Hydrolase</keyword>
<dbReference type="GO" id="GO:0004519">
    <property type="term" value="F:endonuclease activity"/>
    <property type="evidence" value="ECO:0007669"/>
    <property type="project" value="UniProtKB-KW"/>
</dbReference>
<accession>A0A4R2KHV3</accession>
<dbReference type="InterPro" id="IPR036063">
    <property type="entry name" value="Smr_dom_sf"/>
</dbReference>
<evidence type="ECO:0000259" key="2">
    <source>
        <dbReference type="PROSITE" id="PS50828"/>
    </source>
</evidence>
<keyword evidence="3" id="KW-0540">Nuclease</keyword>